<accession>A0A7J6FRH7</accession>
<comment type="caution">
    <text evidence="2">The sequence shown here is derived from an EMBL/GenBank/DDBJ whole genome shotgun (WGS) entry which is preliminary data.</text>
</comment>
<proteinExistence type="predicted"/>
<feature type="signal peptide" evidence="1">
    <location>
        <begin position="1"/>
        <end position="20"/>
    </location>
</feature>
<evidence type="ECO:0000313" key="3">
    <source>
        <dbReference type="Proteomes" id="UP000525078"/>
    </source>
</evidence>
<protein>
    <submittedName>
        <fullName evidence="2">Uncharacterized protein</fullName>
    </submittedName>
</protein>
<feature type="chain" id="PRO_5029475935" evidence="1">
    <location>
        <begin position="21"/>
        <end position="89"/>
    </location>
</feature>
<name>A0A7J6FRH7_CANSA</name>
<gene>
    <name evidence="2" type="ORF">F8388_026165</name>
</gene>
<dbReference type="Proteomes" id="UP000525078">
    <property type="component" value="Unassembled WGS sequence"/>
</dbReference>
<keyword evidence="1" id="KW-0732">Signal</keyword>
<dbReference type="EMBL" id="JAATIP010000100">
    <property type="protein sequence ID" value="KAF4373334.1"/>
    <property type="molecule type" value="Genomic_DNA"/>
</dbReference>
<evidence type="ECO:0000313" key="2">
    <source>
        <dbReference type="EMBL" id="KAF4373334.1"/>
    </source>
</evidence>
<dbReference type="AlphaFoldDB" id="A0A7J6FRH7"/>
<evidence type="ECO:0000256" key="1">
    <source>
        <dbReference type="SAM" id="SignalP"/>
    </source>
</evidence>
<sequence length="89" mass="9937">MSRTMIKLILNFITNNLCLCSEITVKATEDASKEFTTKEDVAIVLISQYVPNVHLQHTHPSHTGDPIEGSNIRPCSQFSSFLSQVPLFC</sequence>
<organism evidence="2 3">
    <name type="scientific">Cannabis sativa</name>
    <name type="common">Hemp</name>
    <name type="synonym">Marijuana</name>
    <dbReference type="NCBI Taxonomy" id="3483"/>
    <lineage>
        <taxon>Eukaryota</taxon>
        <taxon>Viridiplantae</taxon>
        <taxon>Streptophyta</taxon>
        <taxon>Embryophyta</taxon>
        <taxon>Tracheophyta</taxon>
        <taxon>Spermatophyta</taxon>
        <taxon>Magnoliopsida</taxon>
        <taxon>eudicotyledons</taxon>
        <taxon>Gunneridae</taxon>
        <taxon>Pentapetalae</taxon>
        <taxon>rosids</taxon>
        <taxon>fabids</taxon>
        <taxon>Rosales</taxon>
        <taxon>Cannabaceae</taxon>
        <taxon>Cannabis</taxon>
    </lineage>
</organism>
<reference evidence="2 3" key="1">
    <citation type="journal article" date="2020" name="bioRxiv">
        <title>Sequence and annotation of 42 cannabis genomes reveals extensive copy number variation in cannabinoid synthesis and pathogen resistance genes.</title>
        <authorList>
            <person name="Mckernan K.J."/>
            <person name="Helbert Y."/>
            <person name="Kane L.T."/>
            <person name="Ebling H."/>
            <person name="Zhang L."/>
            <person name="Liu B."/>
            <person name="Eaton Z."/>
            <person name="Mclaughlin S."/>
            <person name="Kingan S."/>
            <person name="Baybayan P."/>
            <person name="Concepcion G."/>
            <person name="Jordan M."/>
            <person name="Riva A."/>
            <person name="Barbazuk W."/>
            <person name="Harkins T."/>
        </authorList>
    </citation>
    <scope>NUCLEOTIDE SEQUENCE [LARGE SCALE GENOMIC DNA]</scope>
    <source>
        <strain evidence="3">cv. Jamaican Lion 4</strain>
        <tissue evidence="2">Leaf</tissue>
    </source>
</reference>